<dbReference type="InterPro" id="IPR009348">
    <property type="entry name" value="NPR2-like"/>
</dbReference>
<organism evidence="2 3">
    <name type="scientific">Strigamia maritima</name>
    <name type="common">European centipede</name>
    <name type="synonym">Geophilus maritimus</name>
    <dbReference type="NCBI Taxonomy" id="126957"/>
    <lineage>
        <taxon>Eukaryota</taxon>
        <taxon>Metazoa</taxon>
        <taxon>Ecdysozoa</taxon>
        <taxon>Arthropoda</taxon>
        <taxon>Myriapoda</taxon>
        <taxon>Chilopoda</taxon>
        <taxon>Pleurostigmophora</taxon>
        <taxon>Geophilomorpha</taxon>
        <taxon>Linotaeniidae</taxon>
        <taxon>Strigamia</taxon>
    </lineage>
</organism>
<dbReference type="EMBL" id="JH431551">
    <property type="status" value="NOT_ANNOTATED_CDS"/>
    <property type="molecule type" value="Genomic_DNA"/>
</dbReference>
<dbReference type="PANTHER" id="PTHR12991">
    <property type="entry name" value="NITROGEN PERMEASE REGULATOR 2/TUMOR SUPPRESSOR CANDIDATE 4"/>
    <property type="match status" value="1"/>
</dbReference>
<dbReference type="GO" id="GO:1990130">
    <property type="term" value="C:GATOR1 complex"/>
    <property type="evidence" value="ECO:0007669"/>
    <property type="project" value="TreeGrafter"/>
</dbReference>
<name>T1IUN9_STRMM</name>
<dbReference type="STRING" id="126957.T1IUN9"/>
<reference evidence="3" key="1">
    <citation type="submission" date="2011-05" db="EMBL/GenBank/DDBJ databases">
        <authorList>
            <person name="Richards S.R."/>
            <person name="Qu J."/>
            <person name="Jiang H."/>
            <person name="Jhangiani S.N."/>
            <person name="Agravi P."/>
            <person name="Goodspeed R."/>
            <person name="Gross S."/>
            <person name="Mandapat C."/>
            <person name="Jackson L."/>
            <person name="Mathew T."/>
            <person name="Pu L."/>
            <person name="Thornton R."/>
            <person name="Saada N."/>
            <person name="Wilczek-Boney K.B."/>
            <person name="Lee S."/>
            <person name="Kovar C."/>
            <person name="Wu Y."/>
            <person name="Scherer S.E."/>
            <person name="Worley K.C."/>
            <person name="Muzny D.M."/>
            <person name="Gibbs R."/>
        </authorList>
    </citation>
    <scope>NUCLEOTIDE SEQUENCE</scope>
    <source>
        <strain evidence="3">Brora</strain>
    </source>
</reference>
<accession>T1IUN9</accession>
<evidence type="ECO:0000313" key="3">
    <source>
        <dbReference type="Proteomes" id="UP000014500"/>
    </source>
</evidence>
<comment type="similarity">
    <text evidence="1">Belongs to the NPR2 family.</text>
</comment>
<dbReference type="eggNOG" id="KOG3789">
    <property type="taxonomic scope" value="Eukaryota"/>
</dbReference>
<dbReference type="Proteomes" id="UP000014500">
    <property type="component" value="Unassembled WGS sequence"/>
</dbReference>
<dbReference type="GO" id="GO:0005096">
    <property type="term" value="F:GTPase activator activity"/>
    <property type="evidence" value="ECO:0007669"/>
    <property type="project" value="TreeGrafter"/>
</dbReference>
<evidence type="ECO:0000313" key="2">
    <source>
        <dbReference type="EnsemblMetazoa" id="SMAR004867-PA"/>
    </source>
</evidence>
<dbReference type="AlphaFoldDB" id="T1IUN9"/>
<dbReference type="Pfam" id="PF06218">
    <property type="entry name" value="NPR2"/>
    <property type="match status" value="1"/>
</dbReference>
<keyword evidence="3" id="KW-1185">Reference proteome</keyword>
<dbReference type="HOGENOM" id="CLU_014995_3_1_1"/>
<dbReference type="GO" id="GO:0034198">
    <property type="term" value="P:cellular response to amino acid starvation"/>
    <property type="evidence" value="ECO:0007669"/>
    <property type="project" value="TreeGrafter"/>
</dbReference>
<protein>
    <recommendedName>
        <fullName evidence="4">Nitrogen permease regulator 2-like protein</fullName>
    </recommendedName>
</protein>
<sequence length="410" mass="47233">MAISDSVKQITQIRCIFFGDFHDVTGPRITVQIPDDYISRDTFTNLQNYIICKPQLREKIITINTAGHKIIGYPVHIKNERFPRNEYIFNLCFVCEEGARTAQYEPVVKKLANYLITLEMESGFASNEANRSTLKNILQQILHDLNKIGHCVIPIDEANTIHLRVVEIHDDPVDVHDHQVPVFTVPRSSFNPVHWDLTTQQILQFIDGYNHVAKIAAETDVEISLVKACIQNMVYYGVVKVIPIFQYSNVYTVTPSIRQLAYNKNLQEECRKYVAINERHLPANRDIFKLYCALAPGSTVKDVCSRHNPHSLKIDEQKLIQFGMMKGLIRRLHKFPILIGEDQGVQKQFKAYFDGLHSYDEICCKTGDYFEVIEIQFGNSSFVLFLQGMNHQELDEKVEKEPGNILLCWK</sequence>
<proteinExistence type="inferred from homology"/>
<dbReference type="GO" id="GO:0005774">
    <property type="term" value="C:vacuolar membrane"/>
    <property type="evidence" value="ECO:0007669"/>
    <property type="project" value="TreeGrafter"/>
</dbReference>
<dbReference type="GO" id="GO:1904262">
    <property type="term" value="P:negative regulation of TORC1 signaling"/>
    <property type="evidence" value="ECO:0007669"/>
    <property type="project" value="TreeGrafter"/>
</dbReference>
<evidence type="ECO:0008006" key="4">
    <source>
        <dbReference type="Google" id="ProtNLM"/>
    </source>
</evidence>
<dbReference type="PANTHER" id="PTHR12991:SF10">
    <property type="entry name" value="GATOR COMPLEX PROTEIN NPRL2"/>
    <property type="match status" value="1"/>
</dbReference>
<dbReference type="PhylomeDB" id="T1IUN9"/>
<dbReference type="EnsemblMetazoa" id="SMAR004867-RA">
    <property type="protein sequence ID" value="SMAR004867-PA"/>
    <property type="gene ID" value="SMAR004867"/>
</dbReference>
<dbReference type="GO" id="GO:0010508">
    <property type="term" value="P:positive regulation of autophagy"/>
    <property type="evidence" value="ECO:0007669"/>
    <property type="project" value="TreeGrafter"/>
</dbReference>
<reference evidence="2" key="2">
    <citation type="submission" date="2015-02" db="UniProtKB">
        <authorList>
            <consortium name="EnsemblMetazoa"/>
        </authorList>
    </citation>
    <scope>IDENTIFICATION</scope>
</reference>
<dbReference type="OMA" id="IVMHKPD"/>
<evidence type="ECO:0000256" key="1">
    <source>
        <dbReference type="ARBA" id="ARBA00008433"/>
    </source>
</evidence>